<evidence type="ECO:0000313" key="2">
    <source>
        <dbReference type="EMBL" id="MCU4742616.1"/>
    </source>
</evidence>
<keyword evidence="1" id="KW-0472">Membrane</keyword>
<keyword evidence="4" id="KW-1185">Reference proteome</keyword>
<dbReference type="RefSeq" id="WP_338004441.1">
    <property type="nucleotide sequence ID" value="NZ_JAOPKA010000009.1"/>
</dbReference>
<organism evidence="2 5">
    <name type="scientific">Natronoglomus mannanivorans</name>
    <dbReference type="NCBI Taxonomy" id="2979990"/>
    <lineage>
        <taxon>Archaea</taxon>
        <taxon>Methanobacteriati</taxon>
        <taxon>Methanobacteriota</taxon>
        <taxon>Stenosarchaea group</taxon>
        <taxon>Halobacteria</taxon>
        <taxon>Halobacteriales</taxon>
        <taxon>Natrialbaceae</taxon>
        <taxon>Natronoglomus</taxon>
    </lineage>
</organism>
<feature type="transmembrane region" description="Helical" evidence="1">
    <location>
        <begin position="6"/>
        <end position="24"/>
    </location>
</feature>
<dbReference type="InterPro" id="IPR055955">
    <property type="entry name" value="DUF7533"/>
</dbReference>
<proteinExistence type="predicted"/>
<evidence type="ECO:0000313" key="5">
    <source>
        <dbReference type="Proteomes" id="UP001321018"/>
    </source>
</evidence>
<keyword evidence="1" id="KW-1133">Transmembrane helix</keyword>
<evidence type="ECO:0000313" key="4">
    <source>
        <dbReference type="Proteomes" id="UP001320972"/>
    </source>
</evidence>
<sequence>MSLTRWLYFLWTFTVAGPLALMGVSRLTDGSYVNGAVFLVLAIVTIAVFEYIYAGLTN</sequence>
<evidence type="ECO:0000313" key="3">
    <source>
        <dbReference type="EMBL" id="MCU4975896.1"/>
    </source>
</evidence>
<accession>A0AAP2YZU9</accession>
<dbReference type="Proteomes" id="UP001320972">
    <property type="component" value="Unassembled WGS sequence"/>
</dbReference>
<name>A0AAP2YZU9_9EURY</name>
<dbReference type="EMBL" id="JAOPKB010000028">
    <property type="protein sequence ID" value="MCU4975896.1"/>
    <property type="molecule type" value="Genomic_DNA"/>
</dbReference>
<evidence type="ECO:0000256" key="1">
    <source>
        <dbReference type="SAM" id="Phobius"/>
    </source>
</evidence>
<keyword evidence="1" id="KW-0812">Transmembrane</keyword>
<dbReference type="EMBL" id="JAOPKA010000009">
    <property type="protein sequence ID" value="MCU4742616.1"/>
    <property type="molecule type" value="Genomic_DNA"/>
</dbReference>
<dbReference type="Proteomes" id="UP001321018">
    <property type="component" value="Unassembled WGS sequence"/>
</dbReference>
<comment type="caution">
    <text evidence="2">The sequence shown here is derived from an EMBL/GenBank/DDBJ whole genome shotgun (WGS) entry which is preliminary data.</text>
</comment>
<feature type="transmembrane region" description="Helical" evidence="1">
    <location>
        <begin position="36"/>
        <end position="56"/>
    </location>
</feature>
<protein>
    <submittedName>
        <fullName evidence="2">Uncharacterized protein</fullName>
    </submittedName>
</protein>
<reference evidence="2 4" key="1">
    <citation type="submission" date="2022-09" db="EMBL/GenBank/DDBJ databases">
        <title>Enrichment on poylsaccharides allowed isolation of novel metabolic and taxonomic groups of Haloarchaea.</title>
        <authorList>
            <person name="Sorokin D.Y."/>
            <person name="Elcheninov A.G."/>
            <person name="Khizhniak T.V."/>
            <person name="Kolganova T.V."/>
            <person name="Kublanov I.V."/>
        </authorList>
    </citation>
    <scope>NUCLEOTIDE SEQUENCE</scope>
    <source>
        <strain evidence="3 4">AArc-m2/3/4</strain>
        <strain evidence="2">AArc-xg1-1</strain>
    </source>
</reference>
<dbReference type="Pfam" id="PF24377">
    <property type="entry name" value="DUF7533"/>
    <property type="match status" value="1"/>
</dbReference>
<gene>
    <name evidence="3" type="ORF">OB955_24765</name>
    <name evidence="2" type="ORF">OB960_14555</name>
</gene>
<dbReference type="AlphaFoldDB" id="A0AAP2YZU9"/>